<dbReference type="EMBL" id="CP027432">
    <property type="protein sequence ID" value="QCI27599.1"/>
    <property type="molecule type" value="Genomic_DNA"/>
</dbReference>
<sequence length="166" mass="18622">MNLKKFSVFLLFFLIGCGYKPSTLYQNKILGDNINAKVVIDPKNPRETIFLTDAVRDAIYTVFDKNLCFSGCDTTLEVNPSASSLIPLDYDENGYPILYRSKVVLKVTLKDKSGKIRNYTVTGTYDFNVAPQSVLTDQIKLDAYKKASINALNRLFAKITKDGAEQ</sequence>
<protein>
    <recommendedName>
        <fullName evidence="3">Lipopolysaccharide-assembly</fullName>
    </recommendedName>
</protein>
<dbReference type="Proteomes" id="UP000298805">
    <property type="component" value="Chromosome"/>
</dbReference>
<accession>A0ABX5TI19</accession>
<evidence type="ECO:0000313" key="1">
    <source>
        <dbReference type="EMBL" id="QCI27599.1"/>
    </source>
</evidence>
<gene>
    <name evidence="1" type="ORF">C6V80_01055</name>
</gene>
<name>A0ABX5TI19_9BACT</name>
<dbReference type="PROSITE" id="PS51257">
    <property type="entry name" value="PROKAR_LIPOPROTEIN"/>
    <property type="match status" value="1"/>
</dbReference>
<evidence type="ECO:0000313" key="2">
    <source>
        <dbReference type="Proteomes" id="UP000298805"/>
    </source>
</evidence>
<keyword evidence="2" id="KW-1185">Reference proteome</keyword>
<evidence type="ECO:0008006" key="3">
    <source>
        <dbReference type="Google" id="ProtNLM"/>
    </source>
</evidence>
<organism evidence="1 2">
    <name type="scientific">Caminibacter pacificus</name>
    <dbReference type="NCBI Taxonomy" id="1424653"/>
    <lineage>
        <taxon>Bacteria</taxon>
        <taxon>Pseudomonadati</taxon>
        <taxon>Campylobacterota</taxon>
        <taxon>Epsilonproteobacteria</taxon>
        <taxon>Nautiliales</taxon>
        <taxon>Nautiliaceae</taxon>
        <taxon>Caminibacter</taxon>
    </lineage>
</organism>
<reference evidence="1" key="1">
    <citation type="submission" date="2019-06" db="EMBL/GenBank/DDBJ databases">
        <title>A comparative analysis of the Nautiliaceae.</title>
        <authorList>
            <person name="Grosche A."/>
            <person name="Smedile F."/>
            <person name="Vetriani C."/>
        </authorList>
    </citation>
    <scope>NUCLEOTIDE SEQUENCE</scope>
    <source>
        <strain evidence="1">TB6</strain>
    </source>
</reference>
<proteinExistence type="predicted"/>